<reference evidence="2 4" key="1">
    <citation type="submission" date="2018-11" db="EMBL/GenBank/DDBJ databases">
        <authorList>
            <consortium name="Pathogen Informatics"/>
        </authorList>
    </citation>
    <scope>NUCLEOTIDE SEQUENCE [LARGE SCALE GENOMIC DNA]</scope>
</reference>
<protein>
    <recommendedName>
        <fullName evidence="5">Mitogen-activated protein kinase</fullName>
    </recommendedName>
</protein>
<sequence>MPRVDFFTILPNASAEAVDLLGKMLALDPDDRISVSVALEHPYVQECRYPEGEPIADHIVEVDASEEAAVTLDDWRELIWEEIQIFNASSSHRDSLDNFDSTSTLFKEQDSSAVDKSDWSDEELRKVI</sequence>
<dbReference type="OrthoDB" id="192887at2759"/>
<evidence type="ECO:0000313" key="2">
    <source>
        <dbReference type="EMBL" id="VDM73964.1"/>
    </source>
</evidence>
<dbReference type="Gene3D" id="1.10.510.10">
    <property type="entry name" value="Transferase(Phosphotransferase) domain 1"/>
    <property type="match status" value="1"/>
</dbReference>
<dbReference type="Proteomes" id="UP000270094">
    <property type="component" value="Unassembled WGS sequence"/>
</dbReference>
<evidence type="ECO:0000256" key="1">
    <source>
        <dbReference type="SAM" id="MobiDB-lite"/>
    </source>
</evidence>
<dbReference type="EMBL" id="UYYB01137428">
    <property type="protein sequence ID" value="VDM85210.1"/>
    <property type="molecule type" value="Genomic_DNA"/>
</dbReference>
<dbReference type="AlphaFoldDB" id="A0A3P7J7V4"/>
<accession>A0A3P7J7V4</accession>
<keyword evidence="4" id="KW-1185">Reference proteome</keyword>
<name>A0A3P7J7V4_STRVU</name>
<dbReference type="Gene3D" id="3.30.200.20">
    <property type="entry name" value="Phosphorylase Kinase, domain 1"/>
    <property type="match status" value="1"/>
</dbReference>
<dbReference type="EMBL" id="UYYB01033351">
    <property type="protein sequence ID" value="VDM73964.1"/>
    <property type="molecule type" value="Genomic_DNA"/>
</dbReference>
<evidence type="ECO:0008006" key="5">
    <source>
        <dbReference type="Google" id="ProtNLM"/>
    </source>
</evidence>
<feature type="region of interest" description="Disordered" evidence="1">
    <location>
        <begin position="107"/>
        <end position="128"/>
    </location>
</feature>
<evidence type="ECO:0000313" key="4">
    <source>
        <dbReference type="Proteomes" id="UP000270094"/>
    </source>
</evidence>
<dbReference type="InterPro" id="IPR011009">
    <property type="entry name" value="Kinase-like_dom_sf"/>
</dbReference>
<evidence type="ECO:0000313" key="3">
    <source>
        <dbReference type="EMBL" id="VDM85210.1"/>
    </source>
</evidence>
<organism evidence="2 4">
    <name type="scientific">Strongylus vulgaris</name>
    <name type="common">Blood worm</name>
    <dbReference type="NCBI Taxonomy" id="40348"/>
    <lineage>
        <taxon>Eukaryota</taxon>
        <taxon>Metazoa</taxon>
        <taxon>Ecdysozoa</taxon>
        <taxon>Nematoda</taxon>
        <taxon>Chromadorea</taxon>
        <taxon>Rhabditida</taxon>
        <taxon>Rhabditina</taxon>
        <taxon>Rhabditomorpha</taxon>
        <taxon>Strongyloidea</taxon>
        <taxon>Strongylidae</taxon>
        <taxon>Strongylus</taxon>
    </lineage>
</organism>
<gene>
    <name evidence="3" type="ORF">SVUK_LOCUS20208</name>
    <name evidence="2" type="ORF">SVUK_LOCUS8962</name>
</gene>
<proteinExistence type="predicted"/>
<dbReference type="SUPFAM" id="SSF56112">
    <property type="entry name" value="Protein kinase-like (PK-like)"/>
    <property type="match status" value="1"/>
</dbReference>